<keyword evidence="1" id="KW-1133">Transmembrane helix</keyword>
<protein>
    <submittedName>
        <fullName evidence="2">Uncharacterized protein</fullName>
    </submittedName>
</protein>
<keyword evidence="1" id="KW-0812">Transmembrane</keyword>
<dbReference type="Proteomes" id="UP001194468">
    <property type="component" value="Unassembled WGS sequence"/>
</dbReference>
<sequence length="456" mass="51528">MRESGESILQHRQNFMKNTPTSAPSFAAKSSTFRVRQDDSRTAMYCGRPRNRYETVPTILLHPVFGQFVHDCETVIPGPEDNHFAERLADVASGFFDNEASRVEAIDQEFRGYHLHFITTQMSSKYTTDKAMCANGHHFAIIEYKNEMAGTSSEAYHQVINYYFEWTRQTALAFWTSPLPCLLVIILGPYIAFAGAAWNQRPTIQMLSDFVALNFHPLDSLRCERVARHMIALRNAIGTLKGYYEALLEPSPSSPSSKLSRLFPHPSSYISLQDGSRKSFQYTDRFSRLLFSGIQDGDPICIKFVQSYGLEAHKYLAELGCAPTLRGFESIGGGWCFVVMDMLSGYQTLQDYQGSELKPSVVEAIHESLRLFHQAGYVHGDIRDTNIMVSEPGDHLMIVDLDWGGNAGVARYPARVNFEEIERPLDARDGSLITKEHDHFMINTIKVLQNTTARCC</sequence>
<dbReference type="InterPro" id="IPR011009">
    <property type="entry name" value="Kinase-like_dom_sf"/>
</dbReference>
<dbReference type="SUPFAM" id="SSF56112">
    <property type="entry name" value="Protein kinase-like (PK-like)"/>
    <property type="match status" value="1"/>
</dbReference>
<reference evidence="2" key="2">
    <citation type="journal article" date="2020" name="Nat. Commun.">
        <title>Large-scale genome sequencing of mycorrhizal fungi provides insights into the early evolution of symbiotic traits.</title>
        <authorList>
            <person name="Miyauchi S."/>
            <person name="Kiss E."/>
            <person name="Kuo A."/>
            <person name="Drula E."/>
            <person name="Kohler A."/>
            <person name="Sanchez-Garcia M."/>
            <person name="Morin E."/>
            <person name="Andreopoulos B."/>
            <person name="Barry K.W."/>
            <person name="Bonito G."/>
            <person name="Buee M."/>
            <person name="Carver A."/>
            <person name="Chen C."/>
            <person name="Cichocki N."/>
            <person name="Clum A."/>
            <person name="Culley D."/>
            <person name="Crous P.W."/>
            <person name="Fauchery L."/>
            <person name="Girlanda M."/>
            <person name="Hayes R.D."/>
            <person name="Keri Z."/>
            <person name="LaButti K."/>
            <person name="Lipzen A."/>
            <person name="Lombard V."/>
            <person name="Magnuson J."/>
            <person name="Maillard F."/>
            <person name="Murat C."/>
            <person name="Nolan M."/>
            <person name="Ohm R.A."/>
            <person name="Pangilinan J."/>
            <person name="Pereira M.F."/>
            <person name="Perotto S."/>
            <person name="Peter M."/>
            <person name="Pfister S."/>
            <person name="Riley R."/>
            <person name="Sitrit Y."/>
            <person name="Stielow J.B."/>
            <person name="Szollosi G."/>
            <person name="Zifcakova L."/>
            <person name="Stursova M."/>
            <person name="Spatafora J.W."/>
            <person name="Tedersoo L."/>
            <person name="Vaario L.M."/>
            <person name="Yamada A."/>
            <person name="Yan M."/>
            <person name="Wang P."/>
            <person name="Xu J."/>
            <person name="Bruns T."/>
            <person name="Baldrian P."/>
            <person name="Vilgalys R."/>
            <person name="Dunand C."/>
            <person name="Henrissat B."/>
            <person name="Grigoriev I.V."/>
            <person name="Hibbett D."/>
            <person name="Nagy L.G."/>
            <person name="Martin F.M."/>
        </authorList>
    </citation>
    <scope>NUCLEOTIDE SEQUENCE</scope>
    <source>
        <strain evidence="2">BED1</strain>
    </source>
</reference>
<name>A0AAD4BG47_BOLED</name>
<evidence type="ECO:0000313" key="2">
    <source>
        <dbReference type="EMBL" id="KAF8426790.1"/>
    </source>
</evidence>
<evidence type="ECO:0000313" key="3">
    <source>
        <dbReference type="Proteomes" id="UP001194468"/>
    </source>
</evidence>
<comment type="caution">
    <text evidence="2">The sequence shown here is derived from an EMBL/GenBank/DDBJ whole genome shotgun (WGS) entry which is preliminary data.</text>
</comment>
<feature type="transmembrane region" description="Helical" evidence="1">
    <location>
        <begin position="172"/>
        <end position="198"/>
    </location>
</feature>
<keyword evidence="1" id="KW-0472">Membrane</keyword>
<reference evidence="2" key="1">
    <citation type="submission" date="2019-10" db="EMBL/GenBank/DDBJ databases">
        <authorList>
            <consortium name="DOE Joint Genome Institute"/>
            <person name="Kuo A."/>
            <person name="Miyauchi S."/>
            <person name="Kiss E."/>
            <person name="Drula E."/>
            <person name="Kohler A."/>
            <person name="Sanchez-Garcia M."/>
            <person name="Andreopoulos B."/>
            <person name="Barry K.W."/>
            <person name="Bonito G."/>
            <person name="Buee M."/>
            <person name="Carver A."/>
            <person name="Chen C."/>
            <person name="Cichocki N."/>
            <person name="Clum A."/>
            <person name="Culley D."/>
            <person name="Crous P.W."/>
            <person name="Fauchery L."/>
            <person name="Girlanda M."/>
            <person name="Hayes R."/>
            <person name="Keri Z."/>
            <person name="LaButti K."/>
            <person name="Lipzen A."/>
            <person name="Lombard V."/>
            <person name="Magnuson J."/>
            <person name="Maillard F."/>
            <person name="Morin E."/>
            <person name="Murat C."/>
            <person name="Nolan M."/>
            <person name="Ohm R."/>
            <person name="Pangilinan J."/>
            <person name="Pereira M."/>
            <person name="Perotto S."/>
            <person name="Peter M."/>
            <person name="Riley R."/>
            <person name="Sitrit Y."/>
            <person name="Stielow B."/>
            <person name="Szollosi G."/>
            <person name="Zifcakova L."/>
            <person name="Stursova M."/>
            <person name="Spatafora J.W."/>
            <person name="Tedersoo L."/>
            <person name="Vaario L.-M."/>
            <person name="Yamada A."/>
            <person name="Yan M."/>
            <person name="Wang P."/>
            <person name="Xu J."/>
            <person name="Bruns T."/>
            <person name="Baldrian P."/>
            <person name="Vilgalys R."/>
            <person name="Henrissat B."/>
            <person name="Grigoriev I.V."/>
            <person name="Hibbett D."/>
            <person name="Nagy L.G."/>
            <person name="Martin F.M."/>
        </authorList>
    </citation>
    <scope>NUCLEOTIDE SEQUENCE</scope>
    <source>
        <strain evidence="2">BED1</strain>
    </source>
</reference>
<accession>A0AAD4BG47</accession>
<dbReference type="AlphaFoldDB" id="A0AAD4BG47"/>
<evidence type="ECO:0000256" key="1">
    <source>
        <dbReference type="SAM" id="Phobius"/>
    </source>
</evidence>
<dbReference type="EMBL" id="WHUW01000085">
    <property type="protein sequence ID" value="KAF8426790.1"/>
    <property type="molecule type" value="Genomic_DNA"/>
</dbReference>
<proteinExistence type="predicted"/>
<keyword evidence="3" id="KW-1185">Reference proteome</keyword>
<organism evidence="2 3">
    <name type="scientific">Boletus edulis BED1</name>
    <dbReference type="NCBI Taxonomy" id="1328754"/>
    <lineage>
        <taxon>Eukaryota</taxon>
        <taxon>Fungi</taxon>
        <taxon>Dikarya</taxon>
        <taxon>Basidiomycota</taxon>
        <taxon>Agaricomycotina</taxon>
        <taxon>Agaricomycetes</taxon>
        <taxon>Agaricomycetidae</taxon>
        <taxon>Boletales</taxon>
        <taxon>Boletineae</taxon>
        <taxon>Boletaceae</taxon>
        <taxon>Boletoideae</taxon>
        <taxon>Boletus</taxon>
    </lineage>
</organism>
<gene>
    <name evidence="2" type="ORF">L210DRAFT_3420546</name>
</gene>